<dbReference type="InterPro" id="IPR050465">
    <property type="entry name" value="UPF0194_transport"/>
</dbReference>
<dbReference type="InterPro" id="IPR058627">
    <property type="entry name" value="MdtA-like_C"/>
</dbReference>
<feature type="domain" description="YknX-like beta-barrel" evidence="6">
    <location>
        <begin position="267"/>
        <end position="337"/>
    </location>
</feature>
<dbReference type="STRING" id="104663.SAMN04488121_101201"/>
<keyword evidence="4" id="KW-1133">Transmembrane helix</keyword>
<name>A0A1G7GXK7_CHIFI</name>
<reference evidence="7 8" key="1">
    <citation type="submission" date="2016-10" db="EMBL/GenBank/DDBJ databases">
        <authorList>
            <person name="de Groot N.N."/>
        </authorList>
    </citation>
    <scope>NUCLEOTIDE SEQUENCE [LARGE SCALE GENOMIC DNA]</scope>
    <source>
        <strain evidence="7 8">DSM 527</strain>
    </source>
</reference>
<feature type="domain" description="Multidrug resistance protein MdtA-like C-terminal permuted SH3" evidence="5">
    <location>
        <begin position="348"/>
        <end position="399"/>
    </location>
</feature>
<keyword evidence="4" id="KW-0812">Transmembrane</keyword>
<dbReference type="OrthoDB" id="1522431at2"/>
<organism evidence="7 8">
    <name type="scientific">Chitinophaga filiformis</name>
    <name type="common">Myxococcus filiformis</name>
    <name type="synonym">Flexibacter filiformis</name>
    <dbReference type="NCBI Taxonomy" id="104663"/>
    <lineage>
        <taxon>Bacteria</taxon>
        <taxon>Pseudomonadati</taxon>
        <taxon>Bacteroidota</taxon>
        <taxon>Chitinophagia</taxon>
        <taxon>Chitinophagales</taxon>
        <taxon>Chitinophagaceae</taxon>
        <taxon>Chitinophaga</taxon>
    </lineage>
</organism>
<accession>A0A1G7GXK7</accession>
<feature type="transmembrane region" description="Helical" evidence="4">
    <location>
        <begin position="7"/>
        <end position="24"/>
    </location>
</feature>
<evidence type="ECO:0000256" key="3">
    <source>
        <dbReference type="SAM" id="Coils"/>
    </source>
</evidence>
<proteinExistence type="predicted"/>
<dbReference type="EMBL" id="FNBN01000001">
    <property type="protein sequence ID" value="SDE92794.1"/>
    <property type="molecule type" value="Genomic_DNA"/>
</dbReference>
<dbReference type="AlphaFoldDB" id="A0A1G7GXK7"/>
<dbReference type="Pfam" id="PF25967">
    <property type="entry name" value="RND-MFP_C"/>
    <property type="match status" value="1"/>
</dbReference>
<evidence type="ECO:0000259" key="6">
    <source>
        <dbReference type="Pfam" id="PF25990"/>
    </source>
</evidence>
<dbReference type="PANTHER" id="PTHR32347">
    <property type="entry name" value="EFFLUX SYSTEM COMPONENT YKNX-RELATED"/>
    <property type="match status" value="1"/>
</dbReference>
<feature type="coiled-coil region" evidence="3">
    <location>
        <begin position="130"/>
        <end position="214"/>
    </location>
</feature>
<evidence type="ECO:0000313" key="8">
    <source>
        <dbReference type="Proteomes" id="UP000199045"/>
    </source>
</evidence>
<comment type="subcellular location">
    <subcellularLocation>
        <location evidence="1">Cell envelope</location>
    </subcellularLocation>
</comment>
<evidence type="ECO:0000259" key="5">
    <source>
        <dbReference type="Pfam" id="PF25967"/>
    </source>
</evidence>
<dbReference type="Gene3D" id="2.40.420.20">
    <property type="match status" value="1"/>
</dbReference>
<evidence type="ECO:0000256" key="4">
    <source>
        <dbReference type="SAM" id="Phobius"/>
    </source>
</evidence>
<dbReference type="PANTHER" id="PTHR32347:SF23">
    <property type="entry name" value="BLL5650 PROTEIN"/>
    <property type="match status" value="1"/>
</dbReference>
<protein>
    <submittedName>
        <fullName evidence="7">Multidrug efflux pump subunit AcrA (Membrane-fusion protein)</fullName>
    </submittedName>
</protein>
<dbReference type="GO" id="GO:0030313">
    <property type="term" value="C:cell envelope"/>
    <property type="evidence" value="ECO:0007669"/>
    <property type="project" value="UniProtKB-SubCell"/>
</dbReference>
<dbReference type="Gene3D" id="2.40.30.170">
    <property type="match status" value="1"/>
</dbReference>
<dbReference type="Pfam" id="PF25990">
    <property type="entry name" value="Beta-barrel_YknX"/>
    <property type="match status" value="1"/>
</dbReference>
<dbReference type="InterPro" id="IPR058636">
    <property type="entry name" value="Beta-barrel_YknX"/>
</dbReference>
<evidence type="ECO:0000256" key="2">
    <source>
        <dbReference type="ARBA" id="ARBA00023054"/>
    </source>
</evidence>
<dbReference type="Proteomes" id="UP000199045">
    <property type="component" value="Unassembled WGS sequence"/>
</dbReference>
<gene>
    <name evidence="7" type="ORF">SAMN04488121_101201</name>
</gene>
<sequence>MLKKRRWLLPAIIIPVLAICYFMFSGKAADSSITAKVRKGSFRDVVNSSGELEAENTVYVSAPADLQANQIYDEIKIQDMVAEGSHVKEGDYIATLDPTLVNKRISDAQLSFEKSNSTVTQTALDTALTLREARDQMTNLQFQMEQKKLALELSKYEPPATIRQAEIDLEKAQRDLVQMKDNYKIKQQQAATKMIQARREADEFSKQIGRLEELKSRFIIKAPKNGLLVYINDWASGGKKKTGSVVRSWDPRVAMLPDLSTMLSKVYINEVDISKIHQSQQVTMGLDAFPEVKMQGVVKTVANIGETRPGATAKVFEVNIKLNKVDSILKPGMTTSNNILISELPAKLIIPLEAVFASGKTSYVYLSKSGNISKHQVVLGKSNDEEVIVEKGLAEGDIVYLSEPLSAKDMKITTLK</sequence>
<evidence type="ECO:0000313" key="7">
    <source>
        <dbReference type="EMBL" id="SDE92794.1"/>
    </source>
</evidence>
<evidence type="ECO:0000256" key="1">
    <source>
        <dbReference type="ARBA" id="ARBA00004196"/>
    </source>
</evidence>
<dbReference type="RefSeq" id="WP_089828373.1">
    <property type="nucleotide sequence ID" value="NZ_FNBN01000001.1"/>
</dbReference>
<keyword evidence="4" id="KW-0472">Membrane</keyword>
<keyword evidence="2 3" id="KW-0175">Coiled coil</keyword>